<evidence type="ECO:0000256" key="1">
    <source>
        <dbReference type="ARBA" id="ARBA00023002"/>
    </source>
</evidence>
<dbReference type="SUPFAM" id="SSF51905">
    <property type="entry name" value="FAD/NAD(P)-binding domain"/>
    <property type="match status" value="1"/>
</dbReference>
<dbReference type="InterPro" id="IPR036188">
    <property type="entry name" value="FAD/NAD-bd_sf"/>
</dbReference>
<evidence type="ECO:0000313" key="4">
    <source>
        <dbReference type="EMBL" id="MDP9843039.1"/>
    </source>
</evidence>
<evidence type="ECO:0000259" key="3">
    <source>
        <dbReference type="Pfam" id="PF01494"/>
    </source>
</evidence>
<keyword evidence="2" id="KW-0503">Monooxygenase</keyword>
<dbReference type="Gene3D" id="3.50.50.60">
    <property type="entry name" value="FAD/NAD(P)-binding domain"/>
    <property type="match status" value="1"/>
</dbReference>
<dbReference type="PANTHER" id="PTHR13789:SF309">
    <property type="entry name" value="PUTATIVE (AFU_ORTHOLOGUE AFUA_6G14510)-RELATED"/>
    <property type="match status" value="1"/>
</dbReference>
<dbReference type="RefSeq" id="WP_307556968.1">
    <property type="nucleotide sequence ID" value="NZ_JAUSQU010000001.1"/>
</dbReference>
<dbReference type="EMBL" id="JAUSQU010000001">
    <property type="protein sequence ID" value="MDP9843039.1"/>
    <property type="molecule type" value="Genomic_DNA"/>
</dbReference>
<dbReference type="InterPro" id="IPR050493">
    <property type="entry name" value="FAD-dep_Monooxygenase_BioMet"/>
</dbReference>
<feature type="domain" description="FAD-binding" evidence="3">
    <location>
        <begin position="10"/>
        <end position="206"/>
    </location>
</feature>
<keyword evidence="1" id="KW-0560">Oxidoreductase</keyword>
<accession>A0ABT9QAS3</accession>
<organism evidence="4 5">
    <name type="scientific">Streptosporangium lutulentum</name>
    <dbReference type="NCBI Taxonomy" id="1461250"/>
    <lineage>
        <taxon>Bacteria</taxon>
        <taxon>Bacillati</taxon>
        <taxon>Actinomycetota</taxon>
        <taxon>Actinomycetes</taxon>
        <taxon>Streptosporangiales</taxon>
        <taxon>Streptosporangiaceae</taxon>
        <taxon>Streptosporangium</taxon>
    </lineage>
</organism>
<dbReference type="PRINTS" id="PR00420">
    <property type="entry name" value="RNGMNOXGNASE"/>
</dbReference>
<dbReference type="Proteomes" id="UP001225356">
    <property type="component" value="Unassembled WGS sequence"/>
</dbReference>
<dbReference type="InterPro" id="IPR002938">
    <property type="entry name" value="FAD-bd"/>
</dbReference>
<protein>
    <submittedName>
        <fullName evidence="4">2-polyprenyl-6-methoxyphenol hydroxylase-like FAD-dependent oxidoreductase</fullName>
    </submittedName>
</protein>
<sequence>MTATFADGTTAHGDLLVGADGLRSAARTIIDPKAPAPRYVPLLNAGGYAKGLRLDAEPGHMHMVFGRSIFYSYVAHPNGDVWWFANPRQPRELSKAELAAIPWRSRMLELFEKENGIARDLVSASEELFAGWNTYDFPKVPTWHRDRMVIIGDAAHATSPASGQGASMAIEDAVTLARCLRDATGVPDAFARYESLRRKRVERVVAQGKRNGDGKSLGPVMRHVLPMVFKLFKPSESGTDWLYGHRIDWDAPVPQS</sequence>
<dbReference type="PANTHER" id="PTHR13789">
    <property type="entry name" value="MONOOXYGENASE"/>
    <property type="match status" value="1"/>
</dbReference>
<gene>
    <name evidence="4" type="ORF">J2853_002250</name>
</gene>
<evidence type="ECO:0000313" key="5">
    <source>
        <dbReference type="Proteomes" id="UP001225356"/>
    </source>
</evidence>
<comment type="caution">
    <text evidence="4">The sequence shown here is derived from an EMBL/GenBank/DDBJ whole genome shotgun (WGS) entry which is preliminary data.</text>
</comment>
<evidence type="ECO:0000256" key="2">
    <source>
        <dbReference type="ARBA" id="ARBA00023033"/>
    </source>
</evidence>
<reference evidence="4 5" key="1">
    <citation type="submission" date="2023-07" db="EMBL/GenBank/DDBJ databases">
        <title>Sequencing the genomes of 1000 actinobacteria strains.</title>
        <authorList>
            <person name="Klenk H.-P."/>
        </authorList>
    </citation>
    <scope>NUCLEOTIDE SEQUENCE [LARGE SCALE GENOMIC DNA]</scope>
    <source>
        <strain evidence="4 5">DSM 46740</strain>
    </source>
</reference>
<dbReference type="Pfam" id="PF01494">
    <property type="entry name" value="FAD_binding_3"/>
    <property type="match status" value="1"/>
</dbReference>
<proteinExistence type="predicted"/>
<keyword evidence="5" id="KW-1185">Reference proteome</keyword>
<name>A0ABT9QAS3_9ACTN</name>